<dbReference type="AlphaFoldDB" id="A0A2G6KCU0"/>
<dbReference type="InterPro" id="IPR005107">
    <property type="entry name" value="CO_DH_flav_C"/>
</dbReference>
<name>A0A2G6KCU0_9BACT</name>
<dbReference type="InterPro" id="IPR051312">
    <property type="entry name" value="Diverse_Substr_Oxidored"/>
</dbReference>
<dbReference type="GO" id="GO:0071949">
    <property type="term" value="F:FAD binding"/>
    <property type="evidence" value="ECO:0007669"/>
    <property type="project" value="InterPro"/>
</dbReference>
<dbReference type="SMART" id="SM01092">
    <property type="entry name" value="CO_deh_flav_C"/>
    <property type="match status" value="1"/>
</dbReference>
<dbReference type="InterPro" id="IPR002346">
    <property type="entry name" value="Mopterin_DH_FAD-bd"/>
</dbReference>
<proteinExistence type="predicted"/>
<dbReference type="InterPro" id="IPR016169">
    <property type="entry name" value="FAD-bd_PCMH_sub2"/>
</dbReference>
<evidence type="ECO:0000313" key="3">
    <source>
        <dbReference type="Proteomes" id="UP000230821"/>
    </source>
</evidence>
<dbReference type="PANTHER" id="PTHR42659:SF9">
    <property type="entry name" value="XANTHINE DEHYDROGENASE FAD-BINDING SUBUNIT XDHB-RELATED"/>
    <property type="match status" value="1"/>
</dbReference>
<dbReference type="Pfam" id="PF00941">
    <property type="entry name" value="FAD_binding_5"/>
    <property type="match status" value="1"/>
</dbReference>
<dbReference type="InterPro" id="IPR016166">
    <property type="entry name" value="FAD-bd_PCMH"/>
</dbReference>
<feature type="domain" description="FAD-binding PCMH-type" evidence="1">
    <location>
        <begin position="1"/>
        <end position="171"/>
    </location>
</feature>
<comment type="caution">
    <text evidence="2">The sequence shown here is derived from an EMBL/GenBank/DDBJ whole genome shotgun (WGS) entry which is preliminary data.</text>
</comment>
<dbReference type="SUPFAM" id="SSF56176">
    <property type="entry name" value="FAD-binding/transporter-associated domain-like"/>
    <property type="match status" value="1"/>
</dbReference>
<dbReference type="PROSITE" id="PS51387">
    <property type="entry name" value="FAD_PCMH"/>
    <property type="match status" value="1"/>
</dbReference>
<sequence>MKNITEYFIPTTLSEAVNLLQKHPGKGKFIAGGTNLVVEKDPTLNYLIDLHKLGLDYIHEDEQYIRIGACTTIEAIYHSQLANSLASGLFAQIASWFASKQIRNVATIGGNVAEGTSAADTAPALLVMDAQAILFGEGERTIPLVEFFRPQGGTVLQKELIKEFLLPKDYQQANGKFLKNSKTHEDISIVSVTTTILMDGSRCQKVRIALGAVAPAPIRIPEAEAVLEGQIPSTDLVEQAAEMVVEHIHPIDNFRASAAFRKEISRVYTVRALSDCLKL</sequence>
<dbReference type="Gene3D" id="3.30.390.50">
    <property type="entry name" value="CO dehydrogenase flavoprotein, C-terminal domain"/>
    <property type="match status" value="1"/>
</dbReference>
<dbReference type="InterPro" id="IPR036683">
    <property type="entry name" value="CO_DH_flav_C_dom_sf"/>
</dbReference>
<dbReference type="EMBL" id="PDSK01000097">
    <property type="protein sequence ID" value="PIE33516.1"/>
    <property type="molecule type" value="Genomic_DNA"/>
</dbReference>
<dbReference type="PANTHER" id="PTHR42659">
    <property type="entry name" value="XANTHINE DEHYDROGENASE SUBUNIT C-RELATED"/>
    <property type="match status" value="1"/>
</dbReference>
<reference evidence="2 3" key="1">
    <citation type="submission" date="2017-10" db="EMBL/GenBank/DDBJ databases">
        <title>Novel microbial diversity and functional potential in the marine mammal oral microbiome.</title>
        <authorList>
            <person name="Dudek N.K."/>
            <person name="Sun C.L."/>
            <person name="Burstein D."/>
            <person name="Kantor R.S."/>
            <person name="Aliaga Goltsman D.S."/>
            <person name="Bik E.M."/>
            <person name="Thomas B.C."/>
            <person name="Banfield J.F."/>
            <person name="Relman D.A."/>
        </authorList>
    </citation>
    <scope>NUCLEOTIDE SEQUENCE [LARGE SCALE GENOMIC DNA]</scope>
    <source>
        <strain evidence="2">DOLJORAL78_47_16</strain>
    </source>
</reference>
<dbReference type="SUPFAM" id="SSF55447">
    <property type="entry name" value="CO dehydrogenase flavoprotein C-terminal domain-like"/>
    <property type="match status" value="1"/>
</dbReference>
<dbReference type="Gene3D" id="3.30.43.10">
    <property type="entry name" value="Uridine Diphospho-n-acetylenolpyruvylglucosamine Reductase, domain 2"/>
    <property type="match status" value="1"/>
</dbReference>
<evidence type="ECO:0000313" key="2">
    <source>
        <dbReference type="EMBL" id="PIE33516.1"/>
    </source>
</evidence>
<accession>A0A2G6KCU0</accession>
<dbReference type="Pfam" id="PF03450">
    <property type="entry name" value="CO_deh_flav_C"/>
    <property type="match status" value="1"/>
</dbReference>
<gene>
    <name evidence="2" type="ORF">CSA56_11360</name>
</gene>
<dbReference type="Proteomes" id="UP000230821">
    <property type="component" value="Unassembled WGS sequence"/>
</dbReference>
<evidence type="ECO:0000259" key="1">
    <source>
        <dbReference type="PROSITE" id="PS51387"/>
    </source>
</evidence>
<organism evidence="2 3">
    <name type="scientific">candidate division KSB3 bacterium</name>
    <dbReference type="NCBI Taxonomy" id="2044937"/>
    <lineage>
        <taxon>Bacteria</taxon>
        <taxon>candidate division KSB3</taxon>
    </lineage>
</organism>
<dbReference type="Gene3D" id="3.30.465.10">
    <property type="match status" value="1"/>
</dbReference>
<protein>
    <recommendedName>
        <fullName evidence="1">FAD-binding PCMH-type domain-containing protein</fullName>
    </recommendedName>
</protein>
<dbReference type="InterPro" id="IPR016167">
    <property type="entry name" value="FAD-bd_PCMH_sub1"/>
</dbReference>
<dbReference type="InterPro" id="IPR036318">
    <property type="entry name" value="FAD-bd_PCMH-like_sf"/>
</dbReference>
<dbReference type="GO" id="GO:0016491">
    <property type="term" value="F:oxidoreductase activity"/>
    <property type="evidence" value="ECO:0007669"/>
    <property type="project" value="InterPro"/>
</dbReference>